<keyword evidence="6" id="KW-0479">Metal-binding</keyword>
<dbReference type="GO" id="GO:0005694">
    <property type="term" value="C:chromosome"/>
    <property type="evidence" value="ECO:0007669"/>
    <property type="project" value="UniProtKB-SubCell"/>
</dbReference>
<evidence type="ECO:0000313" key="9">
    <source>
        <dbReference type="EMBL" id="OWA52098.1"/>
    </source>
</evidence>
<evidence type="ECO:0000256" key="2">
    <source>
        <dbReference type="ARBA" id="ARBA00022454"/>
    </source>
</evidence>
<sequence length="141" mass="15614">MLTLTNSTVSSWAATVMKPRHAQRLTLALAVCVFPWRMKLTGKSSWRSPPGVRNSAFETFQTHDKGIGLRTLVNVPARTFVCEYAGEVISLEEARKRSDTFTGDTYLFVIQERSGTASSPIRTCIDARRKGSLGSVHQPLV</sequence>
<dbReference type="GO" id="GO:0046872">
    <property type="term" value="F:metal ion binding"/>
    <property type="evidence" value="ECO:0007669"/>
    <property type="project" value="UniProtKB-KW"/>
</dbReference>
<evidence type="ECO:0000259" key="8">
    <source>
        <dbReference type="Pfam" id="PF00856"/>
    </source>
</evidence>
<keyword evidence="3" id="KW-0489">Methyltransferase</keyword>
<keyword evidence="10" id="KW-1185">Reference proteome</keyword>
<protein>
    <recommendedName>
        <fullName evidence="8">SET domain-containing protein</fullName>
    </recommendedName>
</protein>
<dbReference type="Proteomes" id="UP000192578">
    <property type="component" value="Unassembled WGS sequence"/>
</dbReference>
<dbReference type="InterPro" id="IPR001214">
    <property type="entry name" value="SET_dom"/>
</dbReference>
<keyword evidence="2" id="KW-0158">Chromosome</keyword>
<evidence type="ECO:0000256" key="4">
    <source>
        <dbReference type="ARBA" id="ARBA00022679"/>
    </source>
</evidence>
<dbReference type="EMBL" id="MTYJ01000251">
    <property type="protein sequence ID" value="OWA52098.1"/>
    <property type="molecule type" value="Genomic_DNA"/>
</dbReference>
<gene>
    <name evidence="9" type="ORF">BV898_16560</name>
</gene>
<evidence type="ECO:0000256" key="6">
    <source>
        <dbReference type="ARBA" id="ARBA00022723"/>
    </source>
</evidence>
<dbReference type="Gene3D" id="2.170.270.10">
    <property type="entry name" value="SET domain"/>
    <property type="match status" value="1"/>
</dbReference>
<reference evidence="10" key="1">
    <citation type="submission" date="2017-01" db="EMBL/GenBank/DDBJ databases">
        <title>Comparative genomics of anhydrobiosis in the tardigrade Hypsibius dujardini.</title>
        <authorList>
            <person name="Yoshida Y."/>
            <person name="Koutsovoulos G."/>
            <person name="Laetsch D."/>
            <person name="Stevens L."/>
            <person name="Kumar S."/>
            <person name="Horikawa D."/>
            <person name="Ishino K."/>
            <person name="Komine S."/>
            <person name="Tomita M."/>
            <person name="Blaxter M."/>
            <person name="Arakawa K."/>
        </authorList>
    </citation>
    <scope>NUCLEOTIDE SEQUENCE [LARGE SCALE GENOMIC DNA]</scope>
    <source>
        <strain evidence="10">Z151</strain>
    </source>
</reference>
<organism evidence="9 10">
    <name type="scientific">Hypsibius exemplaris</name>
    <name type="common">Freshwater tardigrade</name>
    <dbReference type="NCBI Taxonomy" id="2072580"/>
    <lineage>
        <taxon>Eukaryota</taxon>
        <taxon>Metazoa</taxon>
        <taxon>Ecdysozoa</taxon>
        <taxon>Tardigrada</taxon>
        <taxon>Eutardigrada</taxon>
        <taxon>Parachela</taxon>
        <taxon>Hypsibioidea</taxon>
        <taxon>Hypsibiidae</taxon>
        <taxon>Hypsibius</taxon>
    </lineage>
</organism>
<comment type="caution">
    <text evidence="9">The sequence shown here is derived from an EMBL/GenBank/DDBJ whole genome shotgun (WGS) entry which is preliminary data.</text>
</comment>
<dbReference type="InterPro" id="IPR050973">
    <property type="entry name" value="H3K9_Histone-Lys_N-MTase"/>
</dbReference>
<evidence type="ECO:0000256" key="3">
    <source>
        <dbReference type="ARBA" id="ARBA00022603"/>
    </source>
</evidence>
<dbReference type="GO" id="GO:0008168">
    <property type="term" value="F:methyltransferase activity"/>
    <property type="evidence" value="ECO:0007669"/>
    <property type="project" value="UniProtKB-KW"/>
</dbReference>
<evidence type="ECO:0000256" key="7">
    <source>
        <dbReference type="ARBA" id="ARBA00022833"/>
    </source>
</evidence>
<feature type="domain" description="SET" evidence="8">
    <location>
        <begin position="66"/>
        <end position="131"/>
    </location>
</feature>
<dbReference type="InterPro" id="IPR046341">
    <property type="entry name" value="SET_dom_sf"/>
</dbReference>
<evidence type="ECO:0000313" key="10">
    <source>
        <dbReference type="Proteomes" id="UP000192578"/>
    </source>
</evidence>
<dbReference type="Pfam" id="PF00856">
    <property type="entry name" value="SET"/>
    <property type="match status" value="1"/>
</dbReference>
<accession>A0A9X6RL86</accession>
<dbReference type="PANTHER" id="PTHR46223">
    <property type="entry name" value="HISTONE-LYSINE N-METHYLTRANSFERASE SUV39H"/>
    <property type="match status" value="1"/>
</dbReference>
<evidence type="ECO:0000256" key="5">
    <source>
        <dbReference type="ARBA" id="ARBA00022691"/>
    </source>
</evidence>
<keyword evidence="5" id="KW-0949">S-adenosyl-L-methionine</keyword>
<dbReference type="GO" id="GO:0032259">
    <property type="term" value="P:methylation"/>
    <property type="evidence" value="ECO:0007669"/>
    <property type="project" value="UniProtKB-KW"/>
</dbReference>
<dbReference type="OrthoDB" id="616263at2759"/>
<dbReference type="SUPFAM" id="SSF82199">
    <property type="entry name" value="SET domain"/>
    <property type="match status" value="1"/>
</dbReference>
<dbReference type="PANTHER" id="PTHR46223:SF3">
    <property type="entry name" value="HISTONE-LYSINE N-METHYLTRANSFERASE SET-23"/>
    <property type="match status" value="1"/>
</dbReference>
<proteinExistence type="predicted"/>
<keyword evidence="4" id="KW-0808">Transferase</keyword>
<dbReference type="AlphaFoldDB" id="A0A9X6RL86"/>
<evidence type="ECO:0000256" key="1">
    <source>
        <dbReference type="ARBA" id="ARBA00004286"/>
    </source>
</evidence>
<comment type="subcellular location">
    <subcellularLocation>
        <location evidence="1">Chromosome</location>
    </subcellularLocation>
</comment>
<name>A0A9X6RL86_HYPEX</name>
<keyword evidence="7" id="KW-0862">Zinc</keyword>